<evidence type="ECO:0000313" key="6">
    <source>
        <dbReference type="Proteomes" id="UP000008206"/>
    </source>
</evidence>
<reference evidence="6" key="1">
    <citation type="journal article" date="2011" name="MBio">
        <title>Novel metabolic attributes of the genus Cyanothece, comprising a group of unicellular nitrogen-fixing Cyanobacteria.</title>
        <authorList>
            <person name="Bandyopadhyay A."/>
            <person name="Elvitigala T."/>
            <person name="Welsh E."/>
            <person name="Stockel J."/>
            <person name="Liberton M."/>
            <person name="Min H."/>
            <person name="Sherman L.A."/>
            <person name="Pakrasi H.B."/>
        </authorList>
    </citation>
    <scope>NUCLEOTIDE SEQUENCE [LARGE SCALE GENOMIC DNA]</scope>
    <source>
        <strain evidence="6">PCC 7822</strain>
    </source>
</reference>
<dbReference type="InterPro" id="IPR006683">
    <property type="entry name" value="Thioestr_dom"/>
</dbReference>
<dbReference type="PANTHER" id="PTHR11049">
    <property type="entry name" value="ACYL COENZYME A THIOESTER HYDROLASE"/>
    <property type="match status" value="1"/>
</dbReference>
<dbReference type="Gene3D" id="3.10.129.10">
    <property type="entry name" value="Hotdog Thioesterase"/>
    <property type="match status" value="1"/>
</dbReference>
<evidence type="ECO:0000259" key="4">
    <source>
        <dbReference type="PROSITE" id="PS51770"/>
    </source>
</evidence>
<dbReference type="GO" id="GO:0052816">
    <property type="term" value="F:long-chain fatty acyl-CoA hydrolase activity"/>
    <property type="evidence" value="ECO:0007669"/>
    <property type="project" value="TreeGrafter"/>
</dbReference>
<proteinExistence type="inferred from homology"/>
<dbReference type="STRING" id="497965.Cyan7822_1356"/>
<comment type="similarity">
    <text evidence="1">Belongs to the acyl coenzyme A hydrolase family.</text>
</comment>
<keyword evidence="2 3" id="KW-0378">Hydrolase</keyword>
<dbReference type="OrthoDB" id="9791628at2"/>
<dbReference type="Proteomes" id="UP000008206">
    <property type="component" value="Chromosome"/>
</dbReference>
<accession>E0UIP7</accession>
<dbReference type="eggNOG" id="COG1607">
    <property type="taxonomic scope" value="Bacteria"/>
</dbReference>
<dbReference type="HOGENOM" id="CLU_050164_1_1_3"/>
<dbReference type="InterPro" id="IPR029069">
    <property type="entry name" value="HotDog_dom_sf"/>
</dbReference>
<dbReference type="InterPro" id="IPR040170">
    <property type="entry name" value="Cytosol_ACT"/>
</dbReference>
<evidence type="ECO:0000256" key="1">
    <source>
        <dbReference type="ARBA" id="ARBA00010458"/>
    </source>
</evidence>
<sequence>MDYYKLVLPEHLNHYGNLFGGNLLKWIDEFSYITANLEFPGHQFLTIALDNVIFRHAVSNGEILKFSVTCHHLGKTSVQYSVKVFGTRDDQQHDLILFETKITFVSVDHEGKKQPIQPN</sequence>
<keyword evidence="6" id="KW-1185">Reference proteome</keyword>
<dbReference type="KEGG" id="cyj:Cyan7822_1356"/>
<dbReference type="InterPro" id="IPR033120">
    <property type="entry name" value="HOTDOG_ACOT"/>
</dbReference>
<dbReference type="EMBL" id="CP002198">
    <property type="protein sequence ID" value="ADN13356.1"/>
    <property type="molecule type" value="Genomic_DNA"/>
</dbReference>
<dbReference type="AlphaFoldDB" id="E0UIP7"/>
<dbReference type="CDD" id="cd03442">
    <property type="entry name" value="BFIT_BACH"/>
    <property type="match status" value="1"/>
</dbReference>
<dbReference type="RefSeq" id="WP_013321463.1">
    <property type="nucleotide sequence ID" value="NC_014501.1"/>
</dbReference>
<evidence type="ECO:0000313" key="5">
    <source>
        <dbReference type="EMBL" id="ADN13356.1"/>
    </source>
</evidence>
<dbReference type="SUPFAM" id="SSF54637">
    <property type="entry name" value="Thioesterase/thiol ester dehydrase-isomerase"/>
    <property type="match status" value="1"/>
</dbReference>
<dbReference type="PROSITE" id="PS51770">
    <property type="entry name" value="HOTDOG_ACOT"/>
    <property type="match status" value="1"/>
</dbReference>
<dbReference type="Pfam" id="PF03061">
    <property type="entry name" value="4HBT"/>
    <property type="match status" value="1"/>
</dbReference>
<gene>
    <name evidence="5" type="ordered locus">Cyan7822_1356</name>
</gene>
<dbReference type="GO" id="GO:0006637">
    <property type="term" value="P:acyl-CoA metabolic process"/>
    <property type="evidence" value="ECO:0007669"/>
    <property type="project" value="TreeGrafter"/>
</dbReference>
<evidence type="ECO:0000256" key="2">
    <source>
        <dbReference type="ARBA" id="ARBA00022801"/>
    </source>
</evidence>
<feature type="domain" description="HotDog ACOT-type" evidence="4">
    <location>
        <begin position="1"/>
        <end position="110"/>
    </location>
</feature>
<protein>
    <submittedName>
        <fullName evidence="5">Thioesterase superfamily protein</fullName>
    </submittedName>
</protein>
<evidence type="ECO:0000256" key="3">
    <source>
        <dbReference type="PROSITE-ProRule" id="PRU01106"/>
    </source>
</evidence>
<dbReference type="GO" id="GO:0005737">
    <property type="term" value="C:cytoplasm"/>
    <property type="evidence" value="ECO:0007669"/>
    <property type="project" value="TreeGrafter"/>
</dbReference>
<organism evidence="5 6">
    <name type="scientific">Gloeothece verrucosa (strain PCC 7822)</name>
    <name type="common">Cyanothece sp. (strain PCC 7822)</name>
    <dbReference type="NCBI Taxonomy" id="497965"/>
    <lineage>
        <taxon>Bacteria</taxon>
        <taxon>Bacillati</taxon>
        <taxon>Cyanobacteriota</taxon>
        <taxon>Cyanophyceae</taxon>
        <taxon>Oscillatoriophycideae</taxon>
        <taxon>Chroococcales</taxon>
        <taxon>Aphanothecaceae</taxon>
        <taxon>Gloeothece</taxon>
        <taxon>Gloeothece verrucosa</taxon>
    </lineage>
</organism>
<name>E0UIP7_GLOV7</name>